<gene>
    <name evidence="2" type="ORF">ACFFI0_16780</name>
</gene>
<organism evidence="2 3">
    <name type="scientific">Olivibacter oleidegradans</name>
    <dbReference type="NCBI Taxonomy" id="760123"/>
    <lineage>
        <taxon>Bacteria</taxon>
        <taxon>Pseudomonadati</taxon>
        <taxon>Bacteroidota</taxon>
        <taxon>Sphingobacteriia</taxon>
        <taxon>Sphingobacteriales</taxon>
        <taxon>Sphingobacteriaceae</taxon>
        <taxon>Olivibacter</taxon>
    </lineage>
</organism>
<reference evidence="2 3" key="1">
    <citation type="submission" date="2024-09" db="EMBL/GenBank/DDBJ databases">
        <authorList>
            <person name="Sun Q."/>
            <person name="Mori K."/>
        </authorList>
    </citation>
    <scope>NUCLEOTIDE SEQUENCE [LARGE SCALE GENOMIC DNA]</scope>
    <source>
        <strain evidence="2 3">CCM 7765</strain>
    </source>
</reference>
<dbReference type="RefSeq" id="WP_130855403.1">
    <property type="nucleotide sequence ID" value="NZ_JBHLWO010000002.1"/>
</dbReference>
<feature type="transmembrane region" description="Helical" evidence="1">
    <location>
        <begin position="69"/>
        <end position="91"/>
    </location>
</feature>
<dbReference type="EMBL" id="JBHLWO010000002">
    <property type="protein sequence ID" value="MFC0319982.1"/>
    <property type="molecule type" value="Genomic_DNA"/>
</dbReference>
<keyword evidence="3" id="KW-1185">Reference proteome</keyword>
<keyword evidence="1" id="KW-0812">Transmembrane</keyword>
<keyword evidence="1" id="KW-1133">Transmembrane helix</keyword>
<comment type="caution">
    <text evidence="2">The sequence shown here is derived from an EMBL/GenBank/DDBJ whole genome shotgun (WGS) entry which is preliminary data.</text>
</comment>
<keyword evidence="1" id="KW-0472">Membrane</keyword>
<feature type="transmembrane region" description="Helical" evidence="1">
    <location>
        <begin position="9"/>
        <end position="30"/>
    </location>
</feature>
<dbReference type="Proteomes" id="UP001589774">
    <property type="component" value="Unassembled WGS sequence"/>
</dbReference>
<name>A0ABV6HM73_9SPHI</name>
<accession>A0ABV6HM73</accession>
<evidence type="ECO:0000313" key="3">
    <source>
        <dbReference type="Proteomes" id="UP001589774"/>
    </source>
</evidence>
<feature type="transmembrane region" description="Helical" evidence="1">
    <location>
        <begin position="103"/>
        <end position="123"/>
    </location>
</feature>
<protein>
    <submittedName>
        <fullName evidence="2">Uncharacterized protein</fullName>
    </submittedName>
</protein>
<feature type="transmembrane region" description="Helical" evidence="1">
    <location>
        <begin position="36"/>
        <end position="57"/>
    </location>
</feature>
<proteinExistence type="predicted"/>
<evidence type="ECO:0000313" key="2">
    <source>
        <dbReference type="EMBL" id="MFC0319982.1"/>
    </source>
</evidence>
<evidence type="ECO:0000256" key="1">
    <source>
        <dbReference type="SAM" id="Phobius"/>
    </source>
</evidence>
<sequence>MKSLTTYQIGYAAVAMGTTILFRYLLSFFLTQQQYVLTWVLATLYFISMFLAGWHFGKKANQSLSIVSLTFRFHLYTFLIFTLISFIWFKLDLASINESFKSFQTGTFIWSIILLLHFGIYLLKGRNAIKGIARTDLFE</sequence>